<dbReference type="PANTHER" id="PTHR35908">
    <property type="entry name" value="HYPOTHETICAL FUSION PROTEIN"/>
    <property type="match status" value="1"/>
</dbReference>
<evidence type="ECO:0000313" key="3">
    <source>
        <dbReference type="Proteomes" id="UP001596298"/>
    </source>
</evidence>
<evidence type="ECO:0000259" key="1">
    <source>
        <dbReference type="Pfam" id="PF18029"/>
    </source>
</evidence>
<dbReference type="InterPro" id="IPR029068">
    <property type="entry name" value="Glyas_Bleomycin-R_OHBP_Dase"/>
</dbReference>
<sequence length="110" mass="12675">MQLTIDAVSRPEVMRFWQVVLGYDEFGDEDLIDPFDDGPWLHFQQMDEPRQERNRLHLDLYLPQEEAEARVAAVVEAGGRIVNDAKAPLYWTLADPEGNEVDIAPWPDSH</sequence>
<feature type="domain" description="Glyoxalase-like" evidence="1">
    <location>
        <begin position="2"/>
        <end position="103"/>
    </location>
</feature>
<dbReference type="RefSeq" id="WP_382404195.1">
    <property type="nucleotide sequence ID" value="NZ_JBHSWH010000001.1"/>
</dbReference>
<reference evidence="3" key="1">
    <citation type="journal article" date="2019" name="Int. J. Syst. Evol. Microbiol.">
        <title>The Global Catalogue of Microorganisms (GCM) 10K type strain sequencing project: providing services to taxonomists for standard genome sequencing and annotation.</title>
        <authorList>
            <consortium name="The Broad Institute Genomics Platform"/>
            <consortium name="The Broad Institute Genome Sequencing Center for Infectious Disease"/>
            <person name="Wu L."/>
            <person name="Ma J."/>
        </authorList>
    </citation>
    <scope>NUCLEOTIDE SEQUENCE [LARGE SCALE GENOMIC DNA]</scope>
    <source>
        <strain evidence="3">CCUG 58127</strain>
    </source>
</reference>
<dbReference type="SUPFAM" id="SSF54593">
    <property type="entry name" value="Glyoxalase/Bleomycin resistance protein/Dihydroxybiphenyl dioxygenase"/>
    <property type="match status" value="1"/>
</dbReference>
<proteinExistence type="predicted"/>
<name>A0ABW2AKY8_9MICO</name>
<gene>
    <name evidence="2" type="ORF">ACFQDH_20340</name>
</gene>
<dbReference type="Proteomes" id="UP001596298">
    <property type="component" value="Unassembled WGS sequence"/>
</dbReference>
<dbReference type="EMBL" id="JBHSWH010000001">
    <property type="protein sequence ID" value="MFC6707525.1"/>
    <property type="molecule type" value="Genomic_DNA"/>
</dbReference>
<keyword evidence="3" id="KW-1185">Reference proteome</keyword>
<dbReference type="Gene3D" id="3.10.180.10">
    <property type="entry name" value="2,3-Dihydroxybiphenyl 1,2-Dioxygenase, domain 1"/>
    <property type="match status" value="1"/>
</dbReference>
<dbReference type="PANTHER" id="PTHR35908:SF1">
    <property type="entry name" value="CONSERVED PROTEIN"/>
    <property type="match status" value="1"/>
</dbReference>
<dbReference type="InterPro" id="IPR041581">
    <property type="entry name" value="Glyoxalase_6"/>
</dbReference>
<comment type="caution">
    <text evidence="2">The sequence shown here is derived from an EMBL/GenBank/DDBJ whole genome shotgun (WGS) entry which is preliminary data.</text>
</comment>
<evidence type="ECO:0000313" key="2">
    <source>
        <dbReference type="EMBL" id="MFC6707525.1"/>
    </source>
</evidence>
<protein>
    <submittedName>
        <fullName evidence="2">VOC family protein</fullName>
    </submittedName>
</protein>
<accession>A0ABW2AKY8</accession>
<dbReference type="Pfam" id="PF18029">
    <property type="entry name" value="Glyoxalase_6"/>
    <property type="match status" value="1"/>
</dbReference>
<organism evidence="2 3">
    <name type="scientific">Flexivirga alba</name>
    <dbReference type="NCBI Taxonomy" id="702742"/>
    <lineage>
        <taxon>Bacteria</taxon>
        <taxon>Bacillati</taxon>
        <taxon>Actinomycetota</taxon>
        <taxon>Actinomycetes</taxon>
        <taxon>Micrococcales</taxon>
        <taxon>Dermacoccaceae</taxon>
        <taxon>Flexivirga</taxon>
    </lineage>
</organism>